<comment type="catalytic activity">
    <reaction evidence="3">
        <text>2 GTP = 3',3'-c-di-GMP + 2 diphosphate</text>
        <dbReference type="Rhea" id="RHEA:24898"/>
        <dbReference type="ChEBI" id="CHEBI:33019"/>
        <dbReference type="ChEBI" id="CHEBI:37565"/>
        <dbReference type="ChEBI" id="CHEBI:58805"/>
        <dbReference type="EC" id="2.7.7.65"/>
    </reaction>
</comment>
<feature type="transmembrane region" description="Helical" evidence="4">
    <location>
        <begin position="29"/>
        <end position="52"/>
    </location>
</feature>
<feature type="transmembrane region" description="Helical" evidence="4">
    <location>
        <begin position="87"/>
        <end position="107"/>
    </location>
</feature>
<dbReference type="InterPro" id="IPR000160">
    <property type="entry name" value="GGDEF_dom"/>
</dbReference>
<feature type="transmembrane region" description="Helical" evidence="4">
    <location>
        <begin position="168"/>
        <end position="184"/>
    </location>
</feature>
<dbReference type="AlphaFoldDB" id="A0AAW8QW97"/>
<dbReference type="NCBIfam" id="TIGR00254">
    <property type="entry name" value="GGDEF"/>
    <property type="match status" value="1"/>
</dbReference>
<dbReference type="PROSITE" id="PS50887">
    <property type="entry name" value="GGDEF"/>
    <property type="match status" value="1"/>
</dbReference>
<dbReference type="InterPro" id="IPR043128">
    <property type="entry name" value="Rev_trsase/Diguanyl_cyclase"/>
</dbReference>
<keyword evidence="6" id="KW-0548">Nucleotidyltransferase</keyword>
<feature type="domain" description="GGDEF" evidence="5">
    <location>
        <begin position="234"/>
        <end position="366"/>
    </location>
</feature>
<comment type="caution">
    <text evidence="6">The sequence shown here is derived from an EMBL/GenBank/DDBJ whole genome shotgun (WGS) entry which is preliminary data.</text>
</comment>
<dbReference type="InterPro" id="IPR048435">
    <property type="entry name" value="MASE6"/>
</dbReference>
<dbReference type="InterPro" id="IPR029787">
    <property type="entry name" value="Nucleotide_cyclase"/>
</dbReference>
<gene>
    <name evidence="6" type="ORF">RM544_00780</name>
</gene>
<dbReference type="GO" id="GO:0052621">
    <property type="term" value="F:diguanylate cyclase activity"/>
    <property type="evidence" value="ECO:0007669"/>
    <property type="project" value="UniProtKB-EC"/>
</dbReference>
<dbReference type="RefSeq" id="WP_311359879.1">
    <property type="nucleotide sequence ID" value="NZ_JAVRIE010000001.1"/>
</dbReference>
<keyword evidence="6" id="KW-0808">Transferase</keyword>
<sequence>MISPLKNLLANYLKVGTDSSFDNDTNQQLFVSNLFSFIGYMVTFVLAISALVRNNNELAIWLFVSSCVFFFCHHVHRFKQLGDTIKISTRIIFVMLMSLMLFLVYSGGHAQTGPLWIYIVPPVAFFFSGLKIGLINILFFIVVVSLMLFAPNEMFVGTAYSTEFKTRLLYSFVTVTLLFGFYEYSRQKSYEFIRELSDKFEQQAMHDPLTNLPNRRGMREFLDHEYKRSRRSNSPLSVLLVDIDYFKKINDEFLHDGGDFVLEDLSRLFVSSVREQDRVARWGGEEFLFLLPETNSTDAFTLAEKIRLAVEKHDLEFAGRRISVTISIGLNEITPDMNIDQAINLADHYLYEAKKAGRNQTRPVLSSNHADNYEKNTLL</sequence>
<dbReference type="PANTHER" id="PTHR45138:SF9">
    <property type="entry name" value="DIGUANYLATE CYCLASE DGCM-RELATED"/>
    <property type="match status" value="1"/>
</dbReference>
<protein>
    <recommendedName>
        <fullName evidence="2">diguanylate cyclase</fullName>
        <ecNumber evidence="2">2.7.7.65</ecNumber>
    </recommendedName>
</protein>
<dbReference type="EC" id="2.7.7.65" evidence="2"/>
<evidence type="ECO:0000313" key="6">
    <source>
        <dbReference type="EMBL" id="MDT0581064.1"/>
    </source>
</evidence>
<keyword evidence="7" id="KW-1185">Reference proteome</keyword>
<reference evidence="6 7" key="1">
    <citation type="submission" date="2023-09" db="EMBL/GenBank/DDBJ databases">
        <authorList>
            <person name="Rey-Velasco X."/>
        </authorList>
    </citation>
    <scope>NUCLEOTIDE SEQUENCE [LARGE SCALE GENOMIC DNA]</scope>
    <source>
        <strain evidence="6 7">W409</strain>
    </source>
</reference>
<dbReference type="EMBL" id="JAVRIE010000001">
    <property type="protein sequence ID" value="MDT0581064.1"/>
    <property type="molecule type" value="Genomic_DNA"/>
</dbReference>
<evidence type="ECO:0000256" key="4">
    <source>
        <dbReference type="SAM" id="Phobius"/>
    </source>
</evidence>
<keyword evidence="4" id="KW-0472">Membrane</keyword>
<comment type="cofactor">
    <cofactor evidence="1">
        <name>Mg(2+)</name>
        <dbReference type="ChEBI" id="CHEBI:18420"/>
    </cofactor>
</comment>
<proteinExistence type="predicted"/>
<feature type="transmembrane region" description="Helical" evidence="4">
    <location>
        <begin position="58"/>
        <end position="75"/>
    </location>
</feature>
<keyword evidence="4" id="KW-1133">Transmembrane helix</keyword>
<dbReference type="Pfam" id="PF00990">
    <property type="entry name" value="GGDEF"/>
    <property type="match status" value="1"/>
</dbReference>
<evidence type="ECO:0000259" key="5">
    <source>
        <dbReference type="PROSITE" id="PS50887"/>
    </source>
</evidence>
<dbReference type="PANTHER" id="PTHR45138">
    <property type="entry name" value="REGULATORY COMPONENTS OF SENSORY TRANSDUCTION SYSTEM"/>
    <property type="match status" value="1"/>
</dbReference>
<evidence type="ECO:0000256" key="1">
    <source>
        <dbReference type="ARBA" id="ARBA00001946"/>
    </source>
</evidence>
<evidence type="ECO:0000313" key="7">
    <source>
        <dbReference type="Proteomes" id="UP001249020"/>
    </source>
</evidence>
<dbReference type="Proteomes" id="UP001249020">
    <property type="component" value="Unassembled WGS sequence"/>
</dbReference>
<dbReference type="SMART" id="SM00267">
    <property type="entry name" value="GGDEF"/>
    <property type="match status" value="1"/>
</dbReference>
<evidence type="ECO:0000256" key="2">
    <source>
        <dbReference type="ARBA" id="ARBA00012528"/>
    </source>
</evidence>
<dbReference type="FunFam" id="3.30.70.270:FF:000001">
    <property type="entry name" value="Diguanylate cyclase domain protein"/>
    <property type="match status" value="1"/>
</dbReference>
<organism evidence="6 7">
    <name type="scientific">Brumicola blandensis</name>
    <dbReference type="NCBI Taxonomy" id="3075611"/>
    <lineage>
        <taxon>Bacteria</taxon>
        <taxon>Pseudomonadati</taxon>
        <taxon>Pseudomonadota</taxon>
        <taxon>Gammaproteobacteria</taxon>
        <taxon>Alteromonadales</taxon>
        <taxon>Alteromonadaceae</taxon>
        <taxon>Brumicola</taxon>
    </lineage>
</organism>
<dbReference type="CDD" id="cd01949">
    <property type="entry name" value="GGDEF"/>
    <property type="match status" value="1"/>
</dbReference>
<accession>A0AAW8QW97</accession>
<name>A0AAW8QW97_9ALTE</name>
<dbReference type="SUPFAM" id="SSF55073">
    <property type="entry name" value="Nucleotide cyclase"/>
    <property type="match status" value="1"/>
</dbReference>
<evidence type="ECO:0000256" key="3">
    <source>
        <dbReference type="ARBA" id="ARBA00034247"/>
    </source>
</evidence>
<dbReference type="Gene3D" id="3.30.70.270">
    <property type="match status" value="1"/>
</dbReference>
<keyword evidence="4" id="KW-0812">Transmembrane</keyword>
<dbReference type="Pfam" id="PF20966">
    <property type="entry name" value="MASE6"/>
    <property type="match status" value="1"/>
</dbReference>
<dbReference type="InterPro" id="IPR050469">
    <property type="entry name" value="Diguanylate_Cyclase"/>
</dbReference>